<dbReference type="Pfam" id="PF05597">
    <property type="entry name" value="Phasin"/>
    <property type="match status" value="1"/>
</dbReference>
<organism evidence="1 2">
    <name type="scientific">Desulfobulbus oralis</name>
    <dbReference type="NCBI Taxonomy" id="1986146"/>
    <lineage>
        <taxon>Bacteria</taxon>
        <taxon>Pseudomonadati</taxon>
        <taxon>Thermodesulfobacteriota</taxon>
        <taxon>Desulfobulbia</taxon>
        <taxon>Desulfobulbales</taxon>
        <taxon>Desulfobulbaceae</taxon>
        <taxon>Desulfobulbus</taxon>
    </lineage>
</organism>
<dbReference type="Proteomes" id="UP000239867">
    <property type="component" value="Chromosome"/>
</dbReference>
<evidence type="ECO:0000313" key="1">
    <source>
        <dbReference type="EMBL" id="AVD72030.1"/>
    </source>
</evidence>
<protein>
    <recommendedName>
        <fullName evidence="3">Phasin superfamily protein</fullName>
    </recommendedName>
</protein>
<evidence type="ECO:0008006" key="3">
    <source>
        <dbReference type="Google" id="ProtNLM"/>
    </source>
</evidence>
<dbReference type="EMBL" id="CP021255">
    <property type="protein sequence ID" value="AVD72030.1"/>
    <property type="molecule type" value="Genomic_DNA"/>
</dbReference>
<sequence length="104" mass="12257">MADMKELLLNMFDIGIGVATLTKEKLEELQKEVVEKGRMTREEGLDFVEGLRRRSEKAREQLDLWVARRVEEQVKKLDLATREDVAELQRKIDELHSLLNRNHQ</sequence>
<keyword evidence="2" id="KW-1185">Reference proteome</keyword>
<gene>
    <name evidence="1" type="ORF">CAY53_11555</name>
</gene>
<dbReference type="InterPro" id="IPR008769">
    <property type="entry name" value="PhaF_PhaI"/>
</dbReference>
<dbReference type="AlphaFoldDB" id="A0A2L1GQU7"/>
<name>A0A2L1GQU7_9BACT</name>
<reference evidence="1 2" key="1">
    <citation type="journal article" date="2018" name="MBio">
        <title>Insights into the evolution of host association through the isolation and characterization of a novel human periodontal pathobiont, Desulfobulbus oralis.</title>
        <authorList>
            <person name="Cross K.L."/>
            <person name="Chirania P."/>
            <person name="Xiong W."/>
            <person name="Beall C.J."/>
            <person name="Elkins J.G."/>
            <person name="Giannone R.J."/>
            <person name="Griffen A.L."/>
            <person name="Guss A.M."/>
            <person name="Hettich R.L."/>
            <person name="Joshi S.S."/>
            <person name="Mokrzan E.M."/>
            <person name="Martin R.K."/>
            <person name="Zhulin I.B."/>
            <person name="Leys E.J."/>
            <person name="Podar M."/>
        </authorList>
    </citation>
    <scope>NUCLEOTIDE SEQUENCE [LARGE SCALE GENOMIC DNA]</scope>
    <source>
        <strain evidence="1 2">ORNL</strain>
    </source>
</reference>
<accession>A0A2L1GQU7</accession>
<dbReference type="OrthoDB" id="198919at2"/>
<dbReference type="KEGG" id="deo:CAY53_11555"/>
<evidence type="ECO:0000313" key="2">
    <source>
        <dbReference type="Proteomes" id="UP000239867"/>
    </source>
</evidence>
<proteinExistence type="predicted"/>
<dbReference type="RefSeq" id="WP_104937235.1">
    <property type="nucleotide sequence ID" value="NZ_CP021255.1"/>
</dbReference>